<comment type="caution">
    <text evidence="2">The sequence shown here is derived from an EMBL/GenBank/DDBJ whole genome shotgun (WGS) entry which is preliminary data.</text>
</comment>
<organism evidence="2 3">
    <name type="scientific">Chiloscyllium punctatum</name>
    <name type="common">Brownbanded bambooshark</name>
    <name type="synonym">Hemiscyllium punctatum</name>
    <dbReference type="NCBI Taxonomy" id="137246"/>
    <lineage>
        <taxon>Eukaryota</taxon>
        <taxon>Metazoa</taxon>
        <taxon>Chordata</taxon>
        <taxon>Craniata</taxon>
        <taxon>Vertebrata</taxon>
        <taxon>Chondrichthyes</taxon>
        <taxon>Elasmobranchii</taxon>
        <taxon>Galeomorphii</taxon>
        <taxon>Galeoidea</taxon>
        <taxon>Orectolobiformes</taxon>
        <taxon>Hemiscylliidae</taxon>
        <taxon>Chiloscyllium</taxon>
    </lineage>
</organism>
<name>A0A401SU08_CHIPU</name>
<evidence type="ECO:0000256" key="1">
    <source>
        <dbReference type="SAM" id="MobiDB-lite"/>
    </source>
</evidence>
<dbReference type="EMBL" id="BEZZ01000549">
    <property type="protein sequence ID" value="GCC33862.1"/>
    <property type="molecule type" value="Genomic_DNA"/>
</dbReference>
<evidence type="ECO:0000313" key="3">
    <source>
        <dbReference type="Proteomes" id="UP000287033"/>
    </source>
</evidence>
<protein>
    <submittedName>
        <fullName evidence="2">Uncharacterized protein</fullName>
    </submittedName>
</protein>
<keyword evidence="3" id="KW-1185">Reference proteome</keyword>
<sequence>MEKGEPARTASRHVGVESALGGSEGEALRYPSDHWGQRSAAISARRSQERSSGIPAITGDRAQPQSALGGARRGPPVSQNPLRVGPMVTRC</sequence>
<proteinExistence type="predicted"/>
<gene>
    <name evidence="2" type="ORF">chiPu_0012333</name>
</gene>
<dbReference type="Proteomes" id="UP000287033">
    <property type="component" value="Unassembled WGS sequence"/>
</dbReference>
<reference evidence="2 3" key="1">
    <citation type="journal article" date="2018" name="Nat. Ecol. Evol.">
        <title>Shark genomes provide insights into elasmobranch evolution and the origin of vertebrates.</title>
        <authorList>
            <person name="Hara Y"/>
            <person name="Yamaguchi K"/>
            <person name="Onimaru K"/>
            <person name="Kadota M"/>
            <person name="Koyanagi M"/>
            <person name="Keeley SD"/>
            <person name="Tatsumi K"/>
            <person name="Tanaka K"/>
            <person name="Motone F"/>
            <person name="Kageyama Y"/>
            <person name="Nozu R"/>
            <person name="Adachi N"/>
            <person name="Nishimura O"/>
            <person name="Nakagawa R"/>
            <person name="Tanegashima C"/>
            <person name="Kiyatake I"/>
            <person name="Matsumoto R"/>
            <person name="Murakumo K"/>
            <person name="Nishida K"/>
            <person name="Terakita A"/>
            <person name="Kuratani S"/>
            <person name="Sato K"/>
            <person name="Hyodo S Kuraku.S."/>
        </authorList>
    </citation>
    <scope>NUCLEOTIDE SEQUENCE [LARGE SCALE GENOMIC DNA]</scope>
</reference>
<dbReference type="AlphaFoldDB" id="A0A401SU08"/>
<feature type="region of interest" description="Disordered" evidence="1">
    <location>
        <begin position="1"/>
        <end position="91"/>
    </location>
</feature>
<accession>A0A401SU08</accession>
<evidence type="ECO:0000313" key="2">
    <source>
        <dbReference type="EMBL" id="GCC33862.1"/>
    </source>
</evidence>